<feature type="region of interest" description="Disordered" evidence="3">
    <location>
        <begin position="586"/>
        <end position="670"/>
    </location>
</feature>
<dbReference type="CDD" id="cd08771">
    <property type="entry name" value="DLP_1"/>
    <property type="match status" value="1"/>
</dbReference>
<keyword evidence="1" id="KW-0547">Nucleotide-binding</keyword>
<dbReference type="Proteomes" id="UP000094444">
    <property type="component" value="Unassembled WGS sequence"/>
</dbReference>
<dbReference type="Pfam" id="PF01031">
    <property type="entry name" value="Dynamin_M"/>
    <property type="match status" value="1"/>
</dbReference>
<feature type="compositionally biased region" description="Basic and acidic residues" evidence="3">
    <location>
        <begin position="629"/>
        <end position="640"/>
    </location>
</feature>
<dbReference type="Gene3D" id="1.20.120.1240">
    <property type="entry name" value="Dynamin, middle domain"/>
    <property type="match status" value="1"/>
</dbReference>
<dbReference type="GO" id="GO:0005525">
    <property type="term" value="F:GTP binding"/>
    <property type="evidence" value="ECO:0007669"/>
    <property type="project" value="InterPro"/>
</dbReference>
<evidence type="ECO:0000256" key="2">
    <source>
        <dbReference type="ARBA" id="ARBA00023134"/>
    </source>
</evidence>
<protein>
    <submittedName>
        <fullName evidence="6">Dynamin family protein</fullName>
    </submittedName>
</protein>
<evidence type="ECO:0000259" key="5">
    <source>
        <dbReference type="PROSITE" id="PS51718"/>
    </source>
</evidence>
<dbReference type="PANTHER" id="PTHR11566:SF131">
    <property type="entry name" value="GTPASE, PUTATIVE (AFU_ORTHOLOGUE AFUA_6G07630)-RELATED"/>
    <property type="match status" value="1"/>
</dbReference>
<dbReference type="PROSITE" id="PS51718">
    <property type="entry name" value="G_DYNAMIN_2"/>
    <property type="match status" value="1"/>
</dbReference>
<evidence type="ECO:0000256" key="1">
    <source>
        <dbReference type="ARBA" id="ARBA00022741"/>
    </source>
</evidence>
<dbReference type="PANTHER" id="PTHR11566">
    <property type="entry name" value="DYNAMIN"/>
    <property type="match status" value="1"/>
</dbReference>
<feature type="domain" description="Dynamin-type G" evidence="5">
    <location>
        <begin position="147"/>
        <end position="499"/>
    </location>
</feature>
<dbReference type="InterPro" id="IPR027417">
    <property type="entry name" value="P-loop_NTPase"/>
</dbReference>
<dbReference type="GO" id="GO:0031623">
    <property type="term" value="P:receptor internalization"/>
    <property type="evidence" value="ECO:0007669"/>
    <property type="project" value="TreeGrafter"/>
</dbReference>
<dbReference type="InParanoid" id="A0A2P5ICU0"/>
<reference evidence="6" key="1">
    <citation type="submission" date="2017-09" db="EMBL/GenBank/DDBJ databases">
        <title>Polyketide synthases of a Diaporthe helianthi virulent isolate.</title>
        <authorList>
            <person name="Baroncelli R."/>
        </authorList>
    </citation>
    <scope>NUCLEOTIDE SEQUENCE [LARGE SCALE GENOMIC DNA]</scope>
    <source>
        <strain evidence="6">7/96</strain>
    </source>
</reference>
<dbReference type="AlphaFoldDB" id="A0A2P5ICU0"/>
<dbReference type="GO" id="GO:0003924">
    <property type="term" value="F:GTPase activity"/>
    <property type="evidence" value="ECO:0007669"/>
    <property type="project" value="InterPro"/>
</dbReference>
<organism evidence="6 7">
    <name type="scientific">Diaporthe helianthi</name>
    <dbReference type="NCBI Taxonomy" id="158607"/>
    <lineage>
        <taxon>Eukaryota</taxon>
        <taxon>Fungi</taxon>
        <taxon>Dikarya</taxon>
        <taxon>Ascomycota</taxon>
        <taxon>Pezizomycotina</taxon>
        <taxon>Sordariomycetes</taxon>
        <taxon>Sordariomycetidae</taxon>
        <taxon>Diaporthales</taxon>
        <taxon>Diaporthaceae</taxon>
        <taxon>Diaporthe</taxon>
    </lineage>
</organism>
<dbReference type="InterPro" id="IPR030381">
    <property type="entry name" value="G_DYNAMIN_dom"/>
</dbReference>
<feature type="compositionally biased region" description="Low complexity" evidence="3">
    <location>
        <begin position="48"/>
        <end position="59"/>
    </location>
</feature>
<keyword evidence="2" id="KW-0342">GTP-binding</keyword>
<gene>
    <name evidence="6" type="ORF">DHEL01_v201276</name>
</gene>
<evidence type="ECO:0000256" key="3">
    <source>
        <dbReference type="SAM" id="MobiDB-lite"/>
    </source>
</evidence>
<dbReference type="InterPro" id="IPR001401">
    <property type="entry name" value="Dynamin_GTPase"/>
</dbReference>
<dbReference type="GO" id="GO:0005886">
    <property type="term" value="C:plasma membrane"/>
    <property type="evidence" value="ECO:0007669"/>
    <property type="project" value="TreeGrafter"/>
</dbReference>
<evidence type="ECO:0000259" key="4">
    <source>
        <dbReference type="PROSITE" id="PS51388"/>
    </source>
</evidence>
<feature type="region of interest" description="Disordered" evidence="3">
    <location>
        <begin position="1"/>
        <end position="65"/>
    </location>
</feature>
<sequence>MPSSRNRHMKAEPGLQPPASRTSTPPRPSNSRTPAAVTPRSAIPNRPAPSATSSSVVSPNAKHALRSGAPTVATAFGAQQHSEMGEDVVFMEVRPRTFKEDPEASVHHHIHVPEAGDIDKNLKDIGQHLKSFNDTLGSLQSLGIHHDTPLPELILVGDQSSGKSSLMSAISQIILPRSDGVCTRCPVHIRLSSDTTWRCRVSLQQDFAYRPPNDEPITEANVTEHNPFPPWLKQTRESIEFKMIYSKTDPIDEIVRWAQIAILNHNRNYSQYVPKDWDLRSAEEKEPEYEARRLAEAERTTEAKFSPNTVAIEVKGPGLPDLSFYDMPGVFRNAKHEEDQFLVKVVENLVREYISHEKAIILWAVPMNHDPETSSTYALIRNVRAQQRTIGVMTKADLLPRGGHHQWLEMLAGLQHQVGRGYFITSRAPPSFQNGDEHELQRRDRQSLRDEHAAEEAFFNRATGSWPEEFRPFDDRCGIDQLVKFLAQSLAQEFARNLPDLERKLHKKLTLAKEQLARLPDMPANPEYEVRRSLLKFTQQFQSRLKSKAFLSSWAKIAETFRIKVLDLKPRYRVLPEGFAIDRSVGSGASDRDSVFSSVNNSPSLPVKRNRQVFDLTNDNVSTPSAQRRRGENGAIKVEESNSSFAADMPMQTPGNASGPSSDTGGRVPSKTLAQIRNLIRSKREAGKPGEVPYDVIEKLCVEAVATWEGPLHKFLGHTMTHLRRELDASLNESFKDLQKRQVYRDAKRLTVEWLKSHKQRIFEYLYRNYKMETTQVYTTDDDSFQRHRGHETQMLRRTRHFYRWKAFNNDPSPEMLEDWGTLSAEARRNEEQRIQKEELKLGDDEYATELDVAARVRGYYLTAAMRFIDVTAMQLTSGMFPELINDIEMHLDKAMGLAGGPAPHDPDVFVRLMEEEPSTAAKRSTLKGSVQRFNHAVEQIKDLNQTVMRASVNAPQQQVLVQDLEMEDAEGEEMYDGD</sequence>
<comment type="caution">
    <text evidence="6">The sequence shown here is derived from an EMBL/GenBank/DDBJ whole genome shotgun (WGS) entry which is preliminary data.</text>
</comment>
<dbReference type="EMBL" id="MAVT02000057">
    <property type="protein sequence ID" value="POS80323.1"/>
    <property type="molecule type" value="Genomic_DNA"/>
</dbReference>
<dbReference type="GO" id="GO:0008017">
    <property type="term" value="F:microtubule binding"/>
    <property type="evidence" value="ECO:0007669"/>
    <property type="project" value="TreeGrafter"/>
</dbReference>
<evidence type="ECO:0000313" key="6">
    <source>
        <dbReference type="EMBL" id="POS80323.1"/>
    </source>
</evidence>
<dbReference type="GO" id="GO:0005874">
    <property type="term" value="C:microtubule"/>
    <property type="evidence" value="ECO:0007669"/>
    <property type="project" value="TreeGrafter"/>
</dbReference>
<feature type="compositionally biased region" description="Polar residues" evidence="3">
    <location>
        <begin position="615"/>
        <end position="626"/>
    </location>
</feature>
<feature type="compositionally biased region" description="Polar residues" evidence="3">
    <location>
        <begin position="653"/>
        <end position="664"/>
    </location>
</feature>
<dbReference type="PRINTS" id="PR00195">
    <property type="entry name" value="DYNAMIN"/>
</dbReference>
<dbReference type="Gene3D" id="3.40.50.300">
    <property type="entry name" value="P-loop containing nucleotide triphosphate hydrolases"/>
    <property type="match status" value="1"/>
</dbReference>
<keyword evidence="7" id="KW-1185">Reference proteome</keyword>
<dbReference type="InterPro" id="IPR045063">
    <property type="entry name" value="Dynamin_N"/>
</dbReference>
<accession>A0A2P5ICU0</accession>
<feature type="domain" description="GED" evidence="4">
    <location>
        <begin position="850"/>
        <end position="949"/>
    </location>
</feature>
<dbReference type="SMART" id="SM00053">
    <property type="entry name" value="DYNc"/>
    <property type="match status" value="1"/>
</dbReference>
<dbReference type="STRING" id="158607.A0A2P5ICU0"/>
<dbReference type="OrthoDB" id="5061070at2759"/>
<dbReference type="InterPro" id="IPR000375">
    <property type="entry name" value="Dynamin_stalk"/>
</dbReference>
<name>A0A2P5ICU0_DIAHE</name>
<dbReference type="SUPFAM" id="SSF52540">
    <property type="entry name" value="P-loop containing nucleoside triphosphate hydrolases"/>
    <property type="match status" value="1"/>
</dbReference>
<dbReference type="InterPro" id="IPR020850">
    <property type="entry name" value="GED_dom"/>
</dbReference>
<dbReference type="Pfam" id="PF00350">
    <property type="entry name" value="Dynamin_N"/>
    <property type="match status" value="1"/>
</dbReference>
<dbReference type="PROSITE" id="PS51388">
    <property type="entry name" value="GED"/>
    <property type="match status" value="1"/>
</dbReference>
<dbReference type="InterPro" id="IPR022812">
    <property type="entry name" value="Dynamin"/>
</dbReference>
<feature type="compositionally biased region" description="Low complexity" evidence="3">
    <location>
        <begin position="17"/>
        <end position="36"/>
    </location>
</feature>
<proteinExistence type="predicted"/>
<dbReference type="GO" id="GO:0005737">
    <property type="term" value="C:cytoplasm"/>
    <property type="evidence" value="ECO:0007669"/>
    <property type="project" value="TreeGrafter"/>
</dbReference>
<evidence type="ECO:0000313" key="7">
    <source>
        <dbReference type="Proteomes" id="UP000094444"/>
    </source>
</evidence>
<feature type="compositionally biased region" description="Polar residues" evidence="3">
    <location>
        <begin position="595"/>
        <end position="604"/>
    </location>
</feature>